<dbReference type="SUPFAM" id="SSF51735">
    <property type="entry name" value="NAD(P)-binding Rossmann-fold domains"/>
    <property type="match status" value="1"/>
</dbReference>
<reference evidence="2 3" key="1">
    <citation type="submission" date="2014-04" db="EMBL/GenBank/DDBJ databases">
        <authorList>
            <consortium name="DOE Joint Genome Institute"/>
            <person name="Kuo A."/>
            <person name="Martino E."/>
            <person name="Perotto S."/>
            <person name="Kohler A."/>
            <person name="Nagy L.G."/>
            <person name="Floudas D."/>
            <person name="Copeland A."/>
            <person name="Barry K.W."/>
            <person name="Cichocki N."/>
            <person name="Veneault-Fourrey C."/>
            <person name="LaButti K."/>
            <person name="Lindquist E.A."/>
            <person name="Lipzen A."/>
            <person name="Lundell T."/>
            <person name="Morin E."/>
            <person name="Murat C."/>
            <person name="Sun H."/>
            <person name="Tunlid A."/>
            <person name="Henrissat B."/>
            <person name="Grigoriev I.V."/>
            <person name="Hibbett D.S."/>
            <person name="Martin F."/>
            <person name="Nordberg H.P."/>
            <person name="Cantor M.N."/>
            <person name="Hua S.X."/>
        </authorList>
    </citation>
    <scope>NUCLEOTIDE SEQUENCE [LARGE SCALE GENOMIC DNA]</scope>
    <source>
        <strain evidence="2 3">Zn</strain>
    </source>
</reference>
<dbReference type="InParanoid" id="A0A0C3H074"/>
<dbReference type="PANTHER" id="PTHR43157:SF31">
    <property type="entry name" value="PHOSPHATIDYLINOSITOL-GLYCAN BIOSYNTHESIS CLASS F PROTEIN"/>
    <property type="match status" value="1"/>
</dbReference>
<dbReference type="PANTHER" id="PTHR43157">
    <property type="entry name" value="PHOSPHATIDYLINOSITOL-GLYCAN BIOSYNTHESIS CLASS F PROTEIN-RELATED"/>
    <property type="match status" value="1"/>
</dbReference>
<dbReference type="Pfam" id="PF00106">
    <property type="entry name" value="adh_short"/>
    <property type="match status" value="1"/>
</dbReference>
<organism evidence="2 3">
    <name type="scientific">Oidiodendron maius (strain Zn)</name>
    <dbReference type="NCBI Taxonomy" id="913774"/>
    <lineage>
        <taxon>Eukaryota</taxon>
        <taxon>Fungi</taxon>
        <taxon>Dikarya</taxon>
        <taxon>Ascomycota</taxon>
        <taxon>Pezizomycotina</taxon>
        <taxon>Leotiomycetes</taxon>
        <taxon>Leotiomycetes incertae sedis</taxon>
        <taxon>Myxotrichaceae</taxon>
        <taxon>Oidiodendron</taxon>
    </lineage>
</organism>
<gene>
    <name evidence="2" type="ORF">OIDMADRAFT_33309</name>
</gene>
<dbReference type="STRING" id="913774.A0A0C3H074"/>
<accession>A0A0C3H074</accession>
<evidence type="ECO:0000256" key="1">
    <source>
        <dbReference type="ARBA" id="ARBA00023002"/>
    </source>
</evidence>
<reference evidence="3" key="2">
    <citation type="submission" date="2015-01" db="EMBL/GenBank/DDBJ databases">
        <title>Evolutionary Origins and Diversification of the Mycorrhizal Mutualists.</title>
        <authorList>
            <consortium name="DOE Joint Genome Institute"/>
            <consortium name="Mycorrhizal Genomics Consortium"/>
            <person name="Kohler A."/>
            <person name="Kuo A."/>
            <person name="Nagy L.G."/>
            <person name="Floudas D."/>
            <person name="Copeland A."/>
            <person name="Barry K.W."/>
            <person name="Cichocki N."/>
            <person name="Veneault-Fourrey C."/>
            <person name="LaButti K."/>
            <person name="Lindquist E.A."/>
            <person name="Lipzen A."/>
            <person name="Lundell T."/>
            <person name="Morin E."/>
            <person name="Murat C."/>
            <person name="Riley R."/>
            <person name="Ohm R."/>
            <person name="Sun H."/>
            <person name="Tunlid A."/>
            <person name="Henrissat B."/>
            <person name="Grigoriev I.V."/>
            <person name="Hibbett D.S."/>
            <person name="Martin F."/>
        </authorList>
    </citation>
    <scope>NUCLEOTIDE SEQUENCE [LARGE SCALE GENOMIC DNA]</scope>
    <source>
        <strain evidence="3">Zn</strain>
    </source>
</reference>
<dbReference type="Gene3D" id="3.40.50.720">
    <property type="entry name" value="NAD(P)-binding Rossmann-like Domain"/>
    <property type="match status" value="1"/>
</dbReference>
<dbReference type="GO" id="GO:0016491">
    <property type="term" value="F:oxidoreductase activity"/>
    <property type="evidence" value="ECO:0007669"/>
    <property type="project" value="UniProtKB-KW"/>
</dbReference>
<sequence>MITGGYSGVGLELANLLYGKNAVVYIAGRSKAKAEVAMKRIRDSSPTSNGRLEYLFLDLNDLNTIKPAVDEFRSQEKRLDILWNNAGVMVPPQGSKTAQGYEMQLGANCIAHFLFTKLLYPVLVQTATSSPPNSVRVCWTGSLVAELATPQGVINFDDINFEKGGSQRQKYGQSKAANILLASEFSKRDSSSGVLNLSLNPGNLKSGLQRHTGFMAGILQKILLFPAIFGAYTELFAGLSPSITGDLNGSYIIPWGREAKLQSDIEEATRSQNEGGTGVAKRFYDWCETEVAAYT</sequence>
<keyword evidence="3" id="KW-1185">Reference proteome</keyword>
<keyword evidence="1" id="KW-0560">Oxidoreductase</keyword>
<dbReference type="InterPro" id="IPR002347">
    <property type="entry name" value="SDR_fam"/>
</dbReference>
<protein>
    <recommendedName>
        <fullName evidence="4">Ketoreductase (KR) domain-containing protein</fullName>
    </recommendedName>
</protein>
<dbReference type="HOGENOM" id="CLU_010194_44_6_1"/>
<evidence type="ECO:0000313" key="3">
    <source>
        <dbReference type="Proteomes" id="UP000054321"/>
    </source>
</evidence>
<name>A0A0C3H074_OIDMZ</name>
<dbReference type="AlphaFoldDB" id="A0A0C3H074"/>
<dbReference type="Proteomes" id="UP000054321">
    <property type="component" value="Unassembled WGS sequence"/>
</dbReference>
<dbReference type="OrthoDB" id="191139at2759"/>
<proteinExistence type="predicted"/>
<evidence type="ECO:0000313" key="2">
    <source>
        <dbReference type="EMBL" id="KIM95901.1"/>
    </source>
</evidence>
<dbReference type="InterPro" id="IPR036291">
    <property type="entry name" value="NAD(P)-bd_dom_sf"/>
</dbReference>
<dbReference type="EMBL" id="KN832885">
    <property type="protein sequence ID" value="KIM95901.1"/>
    <property type="molecule type" value="Genomic_DNA"/>
</dbReference>
<evidence type="ECO:0008006" key="4">
    <source>
        <dbReference type="Google" id="ProtNLM"/>
    </source>
</evidence>